<feature type="transmembrane region" description="Helical" evidence="1">
    <location>
        <begin position="6"/>
        <end position="26"/>
    </location>
</feature>
<dbReference type="Pfam" id="PF06103">
    <property type="entry name" value="DUF948"/>
    <property type="match status" value="1"/>
</dbReference>
<dbReference type="Proteomes" id="UP000049578">
    <property type="component" value="Unassembled WGS sequence"/>
</dbReference>
<dbReference type="PATRIC" id="fig|119224.3.peg.96"/>
<keyword evidence="3" id="KW-1185">Reference proteome</keyword>
<evidence type="ECO:0000313" key="2">
    <source>
        <dbReference type="EMBL" id="KPJ22615.1"/>
    </source>
</evidence>
<evidence type="ECO:0000313" key="3">
    <source>
        <dbReference type="Proteomes" id="UP000049578"/>
    </source>
</evidence>
<dbReference type="STRING" id="119224.AKK44_02885"/>
<comment type="caution">
    <text evidence="2">The sequence shown here is derived from an EMBL/GenBank/DDBJ whole genome shotgun (WGS) entry which is preliminary data.</text>
</comment>
<protein>
    <submittedName>
        <fullName evidence="2">General stress protein</fullName>
    </submittedName>
</protein>
<dbReference type="RefSeq" id="WP_037594575.1">
    <property type="nucleotide sequence ID" value="NZ_LHQM01000010.1"/>
</dbReference>
<dbReference type="AlphaFoldDB" id="A0A0P6SMC6"/>
<keyword evidence="1" id="KW-0472">Membrane</keyword>
<reference evidence="2 3" key="1">
    <citation type="submission" date="2015-08" db="EMBL/GenBank/DDBJ databases">
        <title>Genome sequence of Streptococcus phocae subsp. phocae ATCC 51973T isolated from liver specimen obtained from seal.</title>
        <authorList>
            <person name="Avendano-Herrera R."/>
        </authorList>
    </citation>
    <scope>NUCLEOTIDE SEQUENCE [LARGE SCALE GENOMIC DNA]</scope>
    <source>
        <strain evidence="2 3">ATCC 51973</strain>
    </source>
</reference>
<organism evidence="2 3">
    <name type="scientific">Streptococcus phocae</name>
    <dbReference type="NCBI Taxonomy" id="119224"/>
    <lineage>
        <taxon>Bacteria</taxon>
        <taxon>Bacillati</taxon>
        <taxon>Bacillota</taxon>
        <taxon>Bacilli</taxon>
        <taxon>Lactobacillales</taxon>
        <taxon>Streptococcaceae</taxon>
        <taxon>Streptococcus</taxon>
    </lineage>
</organism>
<dbReference type="EMBL" id="LHQM01000010">
    <property type="protein sequence ID" value="KPJ22615.1"/>
    <property type="molecule type" value="Genomic_DNA"/>
</dbReference>
<dbReference type="InterPro" id="IPR009293">
    <property type="entry name" value="UPF0478"/>
</dbReference>
<name>A0A0P6SMC6_9STRE</name>
<proteinExistence type="predicted"/>
<sequence>MDLVGISLLIMALAFAALVVFLIMVLKKVSETVDETKKTITLLTTDVNVTLYHTNEILAKANVLVEDVNGKVATLDPLFVAVADLSESVSDLNLQARHLGHKATNATSSVSKAGKVALVGKMASKLFSKKEKKA</sequence>
<keyword evidence="1" id="KW-0812">Transmembrane</keyword>
<dbReference type="PANTHER" id="PTHR40070">
    <property type="entry name" value="UPF0478 PROTEIN YTXG"/>
    <property type="match status" value="1"/>
</dbReference>
<gene>
    <name evidence="2" type="ORF">AKK44_02885</name>
</gene>
<evidence type="ECO:0000256" key="1">
    <source>
        <dbReference type="SAM" id="Phobius"/>
    </source>
</evidence>
<accession>A0A0P6SMC6</accession>
<dbReference type="PANTHER" id="PTHR40070:SF1">
    <property type="entry name" value="UPF0478 PROTEIN YTXG"/>
    <property type="match status" value="1"/>
</dbReference>
<keyword evidence="1" id="KW-1133">Transmembrane helix</keyword>